<keyword evidence="1" id="KW-0472">Membrane</keyword>
<name>A0A4Q0VXR3_9BACI</name>
<dbReference type="OrthoDB" id="9905324at2"/>
<comment type="caution">
    <text evidence="2">The sequence shown here is derived from an EMBL/GenBank/DDBJ whole genome shotgun (WGS) entry which is preliminary data.</text>
</comment>
<evidence type="ECO:0000313" key="2">
    <source>
        <dbReference type="EMBL" id="RXJ04527.1"/>
    </source>
</evidence>
<keyword evidence="1" id="KW-0812">Transmembrane</keyword>
<evidence type="ECO:0000313" key="3">
    <source>
        <dbReference type="Proteomes" id="UP000290649"/>
    </source>
</evidence>
<gene>
    <name evidence="2" type="ORF">DS745_03855</name>
</gene>
<accession>A0A4Q0VXR3</accession>
<keyword evidence="3" id="KW-1185">Reference proteome</keyword>
<proteinExistence type="predicted"/>
<keyword evidence="1" id="KW-1133">Transmembrane helix</keyword>
<feature type="transmembrane region" description="Helical" evidence="1">
    <location>
        <begin position="42"/>
        <end position="64"/>
    </location>
</feature>
<reference evidence="2 3" key="1">
    <citation type="journal article" date="2019" name="Int. J. Syst. Evol. Microbiol.">
        <title>Anaerobacillus alkaliphilus sp. nov., a novel alkaliphilic and moderately halophilic bacterium.</title>
        <authorList>
            <person name="Borsodi A.K."/>
            <person name="Aszalos J.M."/>
            <person name="Bihari P."/>
            <person name="Nagy I."/>
            <person name="Schumann P."/>
            <person name="Sproer C."/>
            <person name="Kovacs A.L."/>
            <person name="Boka K."/>
            <person name="Dobosy P."/>
            <person name="Ovari M."/>
            <person name="Szili-Kovacs T."/>
            <person name="Toth E."/>
        </authorList>
    </citation>
    <scope>NUCLEOTIDE SEQUENCE [LARGE SCALE GENOMIC DNA]</scope>
    <source>
        <strain evidence="2 3">B16-10</strain>
    </source>
</reference>
<organism evidence="2 3">
    <name type="scientific">Anaerobacillus alkaliphilus</name>
    <dbReference type="NCBI Taxonomy" id="1548597"/>
    <lineage>
        <taxon>Bacteria</taxon>
        <taxon>Bacillati</taxon>
        <taxon>Bacillota</taxon>
        <taxon>Bacilli</taxon>
        <taxon>Bacillales</taxon>
        <taxon>Bacillaceae</taxon>
        <taxon>Anaerobacillus</taxon>
    </lineage>
</organism>
<dbReference type="EMBL" id="QOUX01000001">
    <property type="protein sequence ID" value="RXJ04527.1"/>
    <property type="molecule type" value="Genomic_DNA"/>
</dbReference>
<feature type="transmembrane region" description="Helical" evidence="1">
    <location>
        <begin position="6"/>
        <end position="30"/>
    </location>
</feature>
<evidence type="ECO:0000256" key="1">
    <source>
        <dbReference type="SAM" id="Phobius"/>
    </source>
</evidence>
<protein>
    <submittedName>
        <fullName evidence="2">Uncharacterized protein</fullName>
    </submittedName>
</protein>
<dbReference type="AlphaFoldDB" id="A0A4Q0VXR3"/>
<dbReference type="RefSeq" id="WP_129076867.1">
    <property type="nucleotide sequence ID" value="NZ_QOUX01000001.1"/>
</dbReference>
<sequence length="67" mass="8119">MKTLIYISALFFMPFFSYIFLRSLFLVITFMKEENKYKRDQAIVTTCIFFALIMWTFSSLILMIGHW</sequence>
<dbReference type="Proteomes" id="UP000290649">
    <property type="component" value="Unassembled WGS sequence"/>
</dbReference>